<evidence type="ECO:0000256" key="2">
    <source>
        <dbReference type="SAM" id="SignalP"/>
    </source>
</evidence>
<protein>
    <submittedName>
        <fullName evidence="5">Uncharacterized protein LOC103706826 isoform X1</fullName>
    </submittedName>
</protein>
<evidence type="ECO:0000313" key="4">
    <source>
        <dbReference type="Proteomes" id="UP000228380"/>
    </source>
</evidence>
<dbReference type="Gene3D" id="3.40.1740.10">
    <property type="entry name" value="VC0467-like"/>
    <property type="match status" value="1"/>
</dbReference>
<dbReference type="Proteomes" id="UP000228380">
    <property type="component" value="Unplaced"/>
</dbReference>
<gene>
    <name evidence="5" type="primary">LOC103706826</name>
</gene>
<dbReference type="InterPro" id="IPR003774">
    <property type="entry name" value="AlgH-like"/>
</dbReference>
<accession>A0A8B8ZJX8</accession>
<feature type="signal peptide" evidence="2">
    <location>
        <begin position="1"/>
        <end position="25"/>
    </location>
</feature>
<dbReference type="KEGG" id="pda:103706826"/>
<dbReference type="PANTHER" id="PTHR31984">
    <property type="entry name" value="TRANSPORTER, PUTATIVE (DUF179)-RELATED"/>
    <property type="match status" value="1"/>
</dbReference>
<dbReference type="Pfam" id="PF02622">
    <property type="entry name" value="DUF179"/>
    <property type="match status" value="1"/>
</dbReference>
<dbReference type="Pfam" id="PF00085">
    <property type="entry name" value="Thioredoxin"/>
    <property type="match status" value="1"/>
</dbReference>
<dbReference type="GeneID" id="103706826"/>
<dbReference type="SUPFAM" id="SSF52833">
    <property type="entry name" value="Thioredoxin-like"/>
    <property type="match status" value="1"/>
</dbReference>
<dbReference type="SUPFAM" id="SSF143456">
    <property type="entry name" value="VC0467-like"/>
    <property type="match status" value="1"/>
</dbReference>
<proteinExistence type="predicted"/>
<keyword evidence="2" id="KW-0732">Signal</keyword>
<evidence type="ECO:0000256" key="1">
    <source>
        <dbReference type="SAM" id="MobiDB-lite"/>
    </source>
</evidence>
<dbReference type="OrthoDB" id="1910803at2759"/>
<evidence type="ECO:0000259" key="3">
    <source>
        <dbReference type="Pfam" id="PF00085"/>
    </source>
</evidence>
<dbReference type="AlphaFoldDB" id="A0A8B8ZJX8"/>
<feature type="region of interest" description="Disordered" evidence="1">
    <location>
        <begin position="544"/>
        <end position="575"/>
    </location>
</feature>
<organism evidence="4 5">
    <name type="scientific">Phoenix dactylifera</name>
    <name type="common">Date palm</name>
    <dbReference type="NCBI Taxonomy" id="42345"/>
    <lineage>
        <taxon>Eukaryota</taxon>
        <taxon>Viridiplantae</taxon>
        <taxon>Streptophyta</taxon>
        <taxon>Embryophyta</taxon>
        <taxon>Tracheophyta</taxon>
        <taxon>Spermatophyta</taxon>
        <taxon>Magnoliopsida</taxon>
        <taxon>Liliopsida</taxon>
        <taxon>Arecaceae</taxon>
        <taxon>Coryphoideae</taxon>
        <taxon>Phoeniceae</taxon>
        <taxon>Phoenix</taxon>
    </lineage>
</organism>
<feature type="chain" id="PRO_5034958241" evidence="2">
    <location>
        <begin position="26"/>
        <end position="1227"/>
    </location>
</feature>
<dbReference type="InterPro" id="IPR036249">
    <property type="entry name" value="Thioredoxin-like_sf"/>
</dbReference>
<dbReference type="PANTHER" id="PTHR31984:SF12">
    <property type="entry name" value="THIOREDOXIN DOMAIN-CONTAINING PROTEIN"/>
    <property type="match status" value="1"/>
</dbReference>
<dbReference type="Gene3D" id="3.40.30.10">
    <property type="entry name" value="Glutaredoxin"/>
    <property type="match status" value="2"/>
</dbReference>
<dbReference type="InterPro" id="IPR013766">
    <property type="entry name" value="Thioredoxin_domain"/>
</dbReference>
<keyword evidence="4" id="KW-1185">Reference proteome</keyword>
<name>A0A8B8ZJX8_PHODC</name>
<reference evidence="5" key="1">
    <citation type="submission" date="2025-08" db="UniProtKB">
        <authorList>
            <consortium name="RefSeq"/>
        </authorList>
    </citation>
    <scope>IDENTIFICATION</scope>
    <source>
        <tissue evidence="5">Young leaves</tissue>
    </source>
</reference>
<evidence type="ECO:0000313" key="5">
    <source>
        <dbReference type="RefSeq" id="XP_038974491.1"/>
    </source>
</evidence>
<sequence length="1227" mass="137679">MGDLKLILAVILFPLLLSSSAKVAADSGADASGRSSSGRISGSDLGWQILSKRNFSSQIRLHPHILLMVTVPWSGESRSLMNEIAHLVADKKEKLDFLRLMVVYKNSDKMVADVLGATEGITLFYYHHSMSYKYHGRLRLQNILSSIYHFMSLKHGEIPLKPLRSQEDLQNFFESTDKAILLLEFCGWSAKLLHRKNNENYETSLSVQNSSEHVDTIGENFARGADGTLAFHNAIQKGKKNEELTCGVKDGIAGSHFLGGFTLANQSALKENENGSVGSGKSCTKEEFQRFESVFMKFTAIAREHFLPPERQRFGLISQRSLLPFLGVGNPETWLIILHSSECPNCSVILQEGEDLRTILQNHYSLVIELDADGRNLEPAFPSDRPSIILFVDRSSESSKVRGESKSSLEVLRKFAWYNQISYQRVSGLDGSISKSSSGQASFGMWSRSISDALGHQTRKDNLASKIVKIKDNMAIMMVNEGEGISLKNTAPDNQGNSVYDILTHLLHQKEHALKTKETKISILAKEVGFQLLSDDFEVQVVDPLPSSENDQPKNMIKSDVTSPKDPTSELPKESVEPYVSMNDADLLDATDITTVDEGKQPEAIDMETDFQQTQKAVTYELETNKFSTKLDKKVKVDIGVFKSTQLSEDQKCCNQEEVGSFTSRDENSFHLEQKSPCAMEYIKKEQVEHTDCHSNGTSSSEVAPNLRNISSLNFSGYDVSENKKSTIISNADRLNDQHQPFVSSFFFSDGGYQLLRALTGGSKIPSLIILDPVRQQHFVFSAETEISYNSLLNFVDKFLNQSLTPYQRSALSTHSSRETPRPPFVNLDFHEADCIPRVTANTFCELVVGFESCETGNVVSFSNTESFLSAWKLDVLVLFTTSWCGFCQRMEQVVREVYRALKSFMNTPKAQAQNVDPTQIKDNKEDFALHGLPSILVMDCTLNDCSSFLKPMGETELYPALLLFPAENKSAIYYEGDMSVIDIMEFLVSHASNSHYLNRNKGFLWTHAWKRSKNRATLHDVSSLSVHEQAHYAEDQHKQLFFHAEVRGNVDHPIGSHTSGNFNDEYKHVDVGSILAATDKLINSFPFDNSTVLIVMADQKQGFQGMITNKRISWDVFKELDKDLEPLKQAPLFYGGPVMAHRMPLVSLTRKETEGYTKVVTGIYFGNPVATSLIIQQIKSGHHSAIDYWFFLGYSSWAYNQLFDELAEGAWNLSESPIEYLDWPDS</sequence>
<dbReference type="RefSeq" id="XP_038974491.1">
    <property type="nucleotide sequence ID" value="XM_039118563.1"/>
</dbReference>
<feature type="domain" description="Thioredoxin" evidence="3">
    <location>
        <begin position="866"/>
        <end position="939"/>
    </location>
</feature>